<dbReference type="GO" id="GO:0003676">
    <property type="term" value="F:nucleic acid binding"/>
    <property type="evidence" value="ECO:0007669"/>
    <property type="project" value="InterPro"/>
</dbReference>
<name>A0A5C7FHH3_9BACT</name>
<dbReference type="AlphaFoldDB" id="A0A5C7FHH3"/>
<organism evidence="1 2">
    <name type="scientific">Neolewinella aurantiaca</name>
    <dbReference type="NCBI Taxonomy" id="2602767"/>
    <lineage>
        <taxon>Bacteria</taxon>
        <taxon>Pseudomonadati</taxon>
        <taxon>Bacteroidota</taxon>
        <taxon>Saprospiria</taxon>
        <taxon>Saprospirales</taxon>
        <taxon>Lewinellaceae</taxon>
        <taxon>Neolewinella</taxon>
    </lineage>
</organism>
<dbReference type="OrthoDB" id="506280at2"/>
<dbReference type="EMBL" id="VOXD01000015">
    <property type="protein sequence ID" value="TXF89251.1"/>
    <property type="molecule type" value="Genomic_DNA"/>
</dbReference>
<accession>A0A5C7FHH3</accession>
<dbReference type="Proteomes" id="UP000321907">
    <property type="component" value="Unassembled WGS sequence"/>
</dbReference>
<keyword evidence="2" id="KW-1185">Reference proteome</keyword>
<comment type="caution">
    <text evidence="1">The sequence shown here is derived from an EMBL/GenBank/DDBJ whole genome shotgun (WGS) entry which is preliminary data.</text>
</comment>
<sequence length="404" mass="44509">MKGERQLGHPYLTSSEKSTRLKRVQLNDKLISEGWLQDKLHKFPDLLPLDELDASFRESISLCREMSVASGRIDNLYLSPTGHLTLVETKLFRNPQARREVVGQIIDYAKDLSRWTFAKLDAAVRAANGTSGRPGAGILELAAREMMHIDNEAHMINAVDRGLRRGEMLLLIVGDGIHESVEDMAEYIQVAPQLRFGLGLVELQLYGMPDTEDLLIVPRVVTRTREVVRAVVHVNTSGADSAVSVSAHVPTPEVSDTALRTTISEAAFFEDLLAYTDAQQVAYAKNILALAQDAGHFIDWGSSSFVAKYPDPNGGSILISLFVVNKYGAFYLMPTEKQLQRIGVDGHLGIEYAQRIAAVIPGAQPGVDTKSTLRNYMKLSAVGSVAGEVLDVVEWLIKTIEERI</sequence>
<dbReference type="Gene3D" id="3.40.1350.10">
    <property type="match status" value="1"/>
</dbReference>
<dbReference type="InterPro" id="IPR011856">
    <property type="entry name" value="tRNA_endonuc-like_dom_sf"/>
</dbReference>
<dbReference type="RefSeq" id="WP_147930777.1">
    <property type="nucleotide sequence ID" value="NZ_VOXD01000015.1"/>
</dbReference>
<proteinExistence type="predicted"/>
<reference evidence="1 2" key="1">
    <citation type="submission" date="2019-08" db="EMBL/GenBank/DDBJ databases">
        <title>Lewinella sp. strain SSH13 Genome sequencing and assembly.</title>
        <authorList>
            <person name="Kim I."/>
        </authorList>
    </citation>
    <scope>NUCLEOTIDE SEQUENCE [LARGE SCALE GENOMIC DNA]</scope>
    <source>
        <strain evidence="1 2">SSH13</strain>
    </source>
</reference>
<evidence type="ECO:0000313" key="1">
    <source>
        <dbReference type="EMBL" id="TXF89251.1"/>
    </source>
</evidence>
<protein>
    <submittedName>
        <fullName evidence="1">Uncharacterized protein</fullName>
    </submittedName>
</protein>
<evidence type="ECO:0000313" key="2">
    <source>
        <dbReference type="Proteomes" id="UP000321907"/>
    </source>
</evidence>
<gene>
    <name evidence="1" type="ORF">FUA23_10900</name>
</gene>